<dbReference type="SMART" id="SM00421">
    <property type="entry name" value="HTH_LUXR"/>
    <property type="match status" value="1"/>
</dbReference>
<keyword evidence="1" id="KW-0547">Nucleotide-binding</keyword>
<dbReference type="AlphaFoldDB" id="A0A562URQ8"/>
<dbReference type="GO" id="GO:0003677">
    <property type="term" value="F:DNA binding"/>
    <property type="evidence" value="ECO:0007669"/>
    <property type="project" value="InterPro"/>
</dbReference>
<keyword evidence="6" id="KW-1185">Reference proteome</keyword>
<dbReference type="SUPFAM" id="SSF52540">
    <property type="entry name" value="P-loop containing nucleoside triphosphate hydrolases"/>
    <property type="match status" value="1"/>
</dbReference>
<dbReference type="InterPro" id="IPR027417">
    <property type="entry name" value="P-loop_NTPase"/>
</dbReference>
<dbReference type="InterPro" id="IPR036388">
    <property type="entry name" value="WH-like_DNA-bd_sf"/>
</dbReference>
<evidence type="ECO:0000256" key="3">
    <source>
        <dbReference type="SAM" id="MobiDB-lite"/>
    </source>
</evidence>
<feature type="region of interest" description="Disordered" evidence="3">
    <location>
        <begin position="1"/>
        <end position="22"/>
    </location>
</feature>
<dbReference type="GO" id="GO:0004016">
    <property type="term" value="F:adenylate cyclase activity"/>
    <property type="evidence" value="ECO:0007669"/>
    <property type="project" value="TreeGrafter"/>
</dbReference>
<dbReference type="PANTHER" id="PTHR16305">
    <property type="entry name" value="TESTICULAR SOLUBLE ADENYLYL CYCLASE"/>
    <property type="match status" value="1"/>
</dbReference>
<comment type="caution">
    <text evidence="5">The sequence shown here is derived from an EMBL/GenBank/DDBJ whole genome shotgun (WGS) entry which is preliminary data.</text>
</comment>
<evidence type="ECO:0000256" key="1">
    <source>
        <dbReference type="ARBA" id="ARBA00022741"/>
    </source>
</evidence>
<dbReference type="Pfam" id="PF13191">
    <property type="entry name" value="AAA_16"/>
    <property type="match status" value="1"/>
</dbReference>
<dbReference type="SUPFAM" id="SSF46894">
    <property type="entry name" value="C-terminal effector domain of the bipartite response regulators"/>
    <property type="match status" value="1"/>
</dbReference>
<dbReference type="GO" id="GO:0005737">
    <property type="term" value="C:cytoplasm"/>
    <property type="evidence" value="ECO:0007669"/>
    <property type="project" value="TreeGrafter"/>
</dbReference>
<dbReference type="GO" id="GO:0006355">
    <property type="term" value="P:regulation of DNA-templated transcription"/>
    <property type="evidence" value="ECO:0007669"/>
    <property type="project" value="InterPro"/>
</dbReference>
<evidence type="ECO:0000313" key="6">
    <source>
        <dbReference type="Proteomes" id="UP000321617"/>
    </source>
</evidence>
<dbReference type="InterPro" id="IPR041664">
    <property type="entry name" value="AAA_16"/>
</dbReference>
<dbReference type="GO" id="GO:0005524">
    <property type="term" value="F:ATP binding"/>
    <property type="evidence" value="ECO:0007669"/>
    <property type="project" value="UniProtKB-KW"/>
</dbReference>
<organism evidence="5 6">
    <name type="scientific">Stackebrandtia albiflava</name>
    <dbReference type="NCBI Taxonomy" id="406432"/>
    <lineage>
        <taxon>Bacteria</taxon>
        <taxon>Bacillati</taxon>
        <taxon>Actinomycetota</taxon>
        <taxon>Actinomycetes</taxon>
        <taxon>Glycomycetales</taxon>
        <taxon>Glycomycetaceae</taxon>
        <taxon>Stackebrandtia</taxon>
    </lineage>
</organism>
<dbReference type="Gene3D" id="1.10.10.10">
    <property type="entry name" value="Winged helix-like DNA-binding domain superfamily/Winged helix DNA-binding domain"/>
    <property type="match status" value="1"/>
</dbReference>
<evidence type="ECO:0000259" key="4">
    <source>
        <dbReference type="PROSITE" id="PS50043"/>
    </source>
</evidence>
<gene>
    <name evidence="5" type="ORF">LX16_4528</name>
</gene>
<dbReference type="PROSITE" id="PS50043">
    <property type="entry name" value="HTH_LUXR_2"/>
    <property type="match status" value="1"/>
</dbReference>
<protein>
    <submittedName>
        <fullName evidence="5">Putative ATPase</fullName>
    </submittedName>
</protein>
<name>A0A562URQ8_9ACTN</name>
<evidence type="ECO:0000313" key="5">
    <source>
        <dbReference type="EMBL" id="TWJ08303.1"/>
    </source>
</evidence>
<dbReference type="PANTHER" id="PTHR16305:SF35">
    <property type="entry name" value="TRANSCRIPTIONAL ACTIVATOR DOMAIN"/>
    <property type="match status" value="1"/>
</dbReference>
<dbReference type="Pfam" id="PF00196">
    <property type="entry name" value="GerE"/>
    <property type="match status" value="1"/>
</dbReference>
<evidence type="ECO:0000256" key="2">
    <source>
        <dbReference type="ARBA" id="ARBA00022840"/>
    </source>
</evidence>
<reference evidence="5 6" key="1">
    <citation type="journal article" date="2013" name="Stand. Genomic Sci.">
        <title>Genomic Encyclopedia of Type Strains, Phase I: The one thousand microbial genomes (KMG-I) project.</title>
        <authorList>
            <person name="Kyrpides N.C."/>
            <person name="Woyke T."/>
            <person name="Eisen J.A."/>
            <person name="Garrity G."/>
            <person name="Lilburn T.G."/>
            <person name="Beck B.J."/>
            <person name="Whitman W.B."/>
            <person name="Hugenholtz P."/>
            <person name="Klenk H.P."/>
        </authorList>
    </citation>
    <scope>NUCLEOTIDE SEQUENCE [LARGE SCALE GENOMIC DNA]</scope>
    <source>
        <strain evidence="5 6">DSM 45044</strain>
    </source>
</reference>
<dbReference type="Proteomes" id="UP000321617">
    <property type="component" value="Unassembled WGS sequence"/>
</dbReference>
<dbReference type="InterPro" id="IPR016032">
    <property type="entry name" value="Sig_transdc_resp-reg_C-effctor"/>
</dbReference>
<feature type="domain" description="HTH luxR-type" evidence="4">
    <location>
        <begin position="864"/>
        <end position="928"/>
    </location>
</feature>
<accession>A0A562URQ8</accession>
<keyword evidence="2" id="KW-0067">ATP-binding</keyword>
<dbReference type="InterPro" id="IPR000792">
    <property type="entry name" value="Tscrpt_reg_LuxR_C"/>
</dbReference>
<dbReference type="CDD" id="cd06170">
    <property type="entry name" value="LuxR_C_like"/>
    <property type="match status" value="1"/>
</dbReference>
<dbReference type="RefSeq" id="WP_211354694.1">
    <property type="nucleotide sequence ID" value="NZ_BAABIJ010000004.1"/>
</dbReference>
<proteinExistence type="predicted"/>
<dbReference type="EMBL" id="VLLL01000008">
    <property type="protein sequence ID" value="TWJ08303.1"/>
    <property type="molecule type" value="Genomic_DNA"/>
</dbReference>
<sequence>MATTGTVTLDAAPPTAPVDHMPLHGREPELARLAGLLDAARRGRSAALVVRGEAGLGKTALFDRLATDAAPDMRVVRSAGIEAEADLGYAGLHLLLRPMRSRIDDLPEAQAEALHTALGLASGVPADRLAVGLAVLTLLAELAEERPVLCIVDDAHWLDHETAQALLFAARRLEAEGVVLLFGVRDLHAPEFPASGVEEIALTALSDAAADALLAETARDLPEYVRHQIRLQSGGNPLALRELAVAQREGQLTADPYGVAPLPTHSRIVRTFTDRITALPQTTRDGLLVAAAAGVCDVTKILTAAADLGVQAGDLAIAERRELVRLTAEHFEFRHPLILTAAYQSATHDRRMAAHRALAGTFDAEADLGRRAWHLAAAATGPDETVAAALEAGAEQSRERGGYSAVSVGYERAGRLSPDPRERARRLTEAAKAALDAGQLDRAARLTDQSSRQHRDTVTCADRAMVQATAAMWRGHPMDAYETWRDTASVVASETPDRASHMLFHAAEAAWTAGRFTRVREAADLAERLALPRAPWVRAMARVAAGFNGHADGSMADGVAALRELLDVTERRDRLPPQDASRQVWWYLMLGDHEHGRTLAERLVAECRATGAVGVLPRALGLLSKAQLYGGRLRDAVATADEALAIADPSTGRNLVSVGVPVGVKATVAAMRGDEAEVRRVLDDSVADVKYGIVVVDGARALRDMSLGRYDAVVERLVGLTSSENPMDVLPMVPDLVEAAVRTGDVTPALGPYEWFRSYAEATGADAPIAVELRCRALLAGDGEAEELFRAALERHRVAGRPFEQARTELLYGEWLRRNRRRVDARVQLRAALTGFERLGVAPWADRAVNELRAAGEGRAHPAEPGRLERLTPQELQVVRLAAKGMTNRDIGGQLFLSPRTVGYHLYKAYPKLGVTSRGELVSLDLSA</sequence>
<dbReference type="PRINTS" id="PR00038">
    <property type="entry name" value="HTHLUXR"/>
</dbReference>